<evidence type="ECO:0000256" key="7">
    <source>
        <dbReference type="SAM" id="Phobius"/>
    </source>
</evidence>
<keyword evidence="6" id="KW-0408">Iron</keyword>
<evidence type="ECO:0000313" key="8">
    <source>
        <dbReference type="Ensembl" id="ENSLCAP00010023836.1"/>
    </source>
</evidence>
<proteinExistence type="inferred from homology"/>
<keyword evidence="7" id="KW-0812">Transmembrane</keyword>
<dbReference type="GO" id="GO:0006979">
    <property type="term" value="P:response to oxidative stress"/>
    <property type="evidence" value="ECO:0007669"/>
    <property type="project" value="TreeGrafter"/>
</dbReference>
<dbReference type="SUPFAM" id="SSF48613">
    <property type="entry name" value="Heme oxygenase-like"/>
    <property type="match status" value="1"/>
</dbReference>
<evidence type="ECO:0000313" key="9">
    <source>
        <dbReference type="Proteomes" id="UP000314980"/>
    </source>
</evidence>
<dbReference type="InterPro" id="IPR016053">
    <property type="entry name" value="Haem_Oase-like"/>
</dbReference>
<keyword evidence="9" id="KW-1185">Reference proteome</keyword>
<evidence type="ECO:0000256" key="5">
    <source>
        <dbReference type="ARBA" id="ARBA00023002"/>
    </source>
</evidence>
<dbReference type="FunFam" id="1.20.910.10:FF:000001">
    <property type="entry name" value="Heme oxygenase 1"/>
    <property type="match status" value="1"/>
</dbReference>
<feature type="transmembrane region" description="Helical" evidence="7">
    <location>
        <begin position="282"/>
        <end position="301"/>
    </location>
</feature>
<dbReference type="GeneTree" id="ENSGT00390000017673"/>
<keyword evidence="4" id="KW-0479">Metal-binding</keyword>
<protein>
    <recommendedName>
        <fullName evidence="2">heme oxygenase (biliverdin-producing)</fullName>
        <ecNumber evidence="2">1.14.14.18</ecNumber>
    </recommendedName>
</protein>
<dbReference type="STRING" id="8187.ENSLCAP00010023836"/>
<dbReference type="PRINTS" id="PR00088">
    <property type="entry name" value="HAEMOXYGNASE"/>
</dbReference>
<name>A0A4W6DFY0_LATCA</name>
<evidence type="ECO:0000256" key="1">
    <source>
        <dbReference type="ARBA" id="ARBA00006134"/>
    </source>
</evidence>
<dbReference type="Proteomes" id="UP000314980">
    <property type="component" value="Unassembled WGS sequence"/>
</dbReference>
<dbReference type="GO" id="GO:0006788">
    <property type="term" value="P:heme oxidation"/>
    <property type="evidence" value="ECO:0007669"/>
    <property type="project" value="InterPro"/>
</dbReference>
<keyword evidence="7" id="KW-0472">Membrane</keyword>
<dbReference type="PROSITE" id="PS00593">
    <property type="entry name" value="HEME_OXYGENASE"/>
    <property type="match status" value="1"/>
</dbReference>
<dbReference type="GO" id="GO:0046872">
    <property type="term" value="F:metal ion binding"/>
    <property type="evidence" value="ECO:0007669"/>
    <property type="project" value="UniProtKB-KW"/>
</dbReference>
<reference evidence="9" key="1">
    <citation type="submission" date="2015-09" db="EMBL/GenBank/DDBJ databases">
        <authorList>
            <person name="Sai Rama Sridatta P."/>
        </authorList>
    </citation>
    <scope>NUCLEOTIDE SEQUENCE [LARGE SCALE GENOMIC DNA]</scope>
</reference>
<reference evidence="8" key="3">
    <citation type="submission" date="2025-09" db="UniProtKB">
        <authorList>
            <consortium name="Ensembl"/>
        </authorList>
    </citation>
    <scope>IDENTIFICATION</scope>
</reference>
<dbReference type="GO" id="GO:0042167">
    <property type="term" value="P:heme catabolic process"/>
    <property type="evidence" value="ECO:0007669"/>
    <property type="project" value="TreeGrafter"/>
</dbReference>
<evidence type="ECO:0000256" key="2">
    <source>
        <dbReference type="ARBA" id="ARBA00012360"/>
    </source>
</evidence>
<dbReference type="PANTHER" id="PTHR10720:SF3">
    <property type="entry name" value="HEME OXYGENASE"/>
    <property type="match status" value="1"/>
</dbReference>
<dbReference type="EC" id="1.14.14.18" evidence="2"/>
<comment type="similarity">
    <text evidence="1">Belongs to the heme oxygenase family.</text>
</comment>
<dbReference type="CDD" id="cd19165">
    <property type="entry name" value="HemeO"/>
    <property type="match status" value="1"/>
</dbReference>
<sequence length="302" mass="34763">KHSSTTKMETKLTSEPKSIVRTDLSEMLAEGTKESHNRAENCQFVKDFLRGRIKRELFKRGTAALYFVYSAMEEEIEKNKDHPHIAPIYFPTELHRCEALARDLEYFYGEDWENQVSTKPYVDRIHEVGEKDPVLLVAHSYTRYMGDLSGGQILKKVAQRALKLPSTGEGLNFYQFEGIHSHKGFKQLYRRCESSDNTEIIMIKKHCTKKMTRRHNVFTDLEEIGKTIKEEIQDAGLGHSHAEIMEGGDINKCPYYAAKMGKMLFEVLRSERTMMLLRHPPCQVALAAWVAVLAGLTAWYLL</sequence>
<dbReference type="GO" id="GO:0020037">
    <property type="term" value="F:heme binding"/>
    <property type="evidence" value="ECO:0007669"/>
    <property type="project" value="TreeGrafter"/>
</dbReference>
<keyword evidence="7" id="KW-1133">Transmembrane helix</keyword>
<keyword evidence="3" id="KW-0349">Heme</keyword>
<dbReference type="InterPro" id="IPR016084">
    <property type="entry name" value="Haem_Oase-like_multi-hlx"/>
</dbReference>
<evidence type="ECO:0000256" key="4">
    <source>
        <dbReference type="ARBA" id="ARBA00022723"/>
    </source>
</evidence>
<evidence type="ECO:0000256" key="6">
    <source>
        <dbReference type="ARBA" id="ARBA00023004"/>
    </source>
</evidence>
<accession>A0A4W6DFY0</accession>
<keyword evidence="5" id="KW-0560">Oxidoreductase</keyword>
<reference evidence="8" key="2">
    <citation type="submission" date="2025-08" db="UniProtKB">
        <authorList>
            <consortium name="Ensembl"/>
        </authorList>
    </citation>
    <scope>IDENTIFICATION</scope>
</reference>
<dbReference type="AlphaFoldDB" id="A0A4W6DFY0"/>
<dbReference type="InterPro" id="IPR002051">
    <property type="entry name" value="Haem_Oase"/>
</dbReference>
<dbReference type="InParanoid" id="A0A4W6DFY0"/>
<dbReference type="GO" id="GO:0004392">
    <property type="term" value="F:heme oxygenase (decyclizing) activity"/>
    <property type="evidence" value="ECO:0007669"/>
    <property type="project" value="UniProtKB-EC"/>
</dbReference>
<dbReference type="Pfam" id="PF01126">
    <property type="entry name" value="Heme_oxygenase"/>
    <property type="match status" value="1"/>
</dbReference>
<dbReference type="Ensembl" id="ENSLCAT00010024356.1">
    <property type="protein sequence ID" value="ENSLCAP00010023836.1"/>
    <property type="gene ID" value="ENSLCAG00010011190.1"/>
</dbReference>
<gene>
    <name evidence="8" type="primary">HMOX2</name>
</gene>
<dbReference type="PANTHER" id="PTHR10720">
    <property type="entry name" value="HEME OXYGENASE"/>
    <property type="match status" value="1"/>
</dbReference>
<dbReference type="InterPro" id="IPR018207">
    <property type="entry name" value="Haem_oxygenase_CS"/>
</dbReference>
<organism evidence="8 9">
    <name type="scientific">Lates calcarifer</name>
    <name type="common">Barramundi</name>
    <name type="synonym">Holocentrus calcarifer</name>
    <dbReference type="NCBI Taxonomy" id="8187"/>
    <lineage>
        <taxon>Eukaryota</taxon>
        <taxon>Metazoa</taxon>
        <taxon>Chordata</taxon>
        <taxon>Craniata</taxon>
        <taxon>Vertebrata</taxon>
        <taxon>Euteleostomi</taxon>
        <taxon>Actinopterygii</taxon>
        <taxon>Neopterygii</taxon>
        <taxon>Teleostei</taxon>
        <taxon>Neoteleostei</taxon>
        <taxon>Acanthomorphata</taxon>
        <taxon>Carangaria</taxon>
        <taxon>Carangaria incertae sedis</taxon>
        <taxon>Centropomidae</taxon>
        <taxon>Lates</taxon>
    </lineage>
</organism>
<dbReference type="Gene3D" id="1.20.910.10">
    <property type="entry name" value="Heme oxygenase-like"/>
    <property type="match status" value="1"/>
</dbReference>
<evidence type="ECO:0000256" key="3">
    <source>
        <dbReference type="ARBA" id="ARBA00022617"/>
    </source>
</evidence>